<feature type="compositionally biased region" description="Low complexity" evidence="1">
    <location>
        <begin position="306"/>
        <end position="321"/>
    </location>
</feature>
<dbReference type="EMBL" id="JALLBG020000029">
    <property type="protein sequence ID" value="KAL3771207.1"/>
    <property type="molecule type" value="Genomic_DNA"/>
</dbReference>
<evidence type="ECO:0000313" key="2">
    <source>
        <dbReference type="EMBL" id="KAL3771207.1"/>
    </source>
</evidence>
<protein>
    <submittedName>
        <fullName evidence="2">Uncharacterized protein</fullName>
    </submittedName>
</protein>
<sequence>MGISFLTKRTKKEKRSSIVSQDGGDENSRTYSSAPSGTKSVSVAEHSKSVISSSVGTPSFDKITPNRSHPTDDDGTPDTAGLTPPTLTSPLLRSCPNTQEATPVRSNVNDILHHHHHHRGGDEDNDGFEMVLSINHDGNSPTVTNSGNLRRYSAKHLHPVDDSTSPKTSSMVVLAELSQDNDKMARKNLTSLFNCASGDDEDDEDEETDGNGGKDDWDIQLDSKNKDGISWDAHFDNSQNNSAVSSVLGGGGGLGSGGGDDRRVFNKKTNETKFLRRLKRRNISKKSGSRQQQQQQQGWEEDNTNASAPAPVPSSSAVRPVLQPPPPLLDNKNGQGGPSPTAQHPLVPQFINQYDDDGSMPSNLTEPEINAAARRQTPSPRMVTPPSALLGPSARDTNACSSIRMMRRNRSLMNRGGVGRGIGGGPPPPLVETFSGAEETTAATSTIMTSLVSKVDDDGNTVEDLLSLFRCNEDSTTNTKALAWCGAVATVCEQPAVCGPLFQIGGGGATCLPGLMGKDAVELENEKEEKFALEFQRNLLQNGIKLIYHESPSQASPSPDWIQSTVKLYVRRGNYNTPESASQSQQHHLQPTLVWATLPVISRMRSLGKTLDSSNTTNDRNWNTLGLLDIHSVLVDDEGEANANSGAITKTSTGFFSITAANGAVYVFEAPSAESRDYVVRGIKAITSRLAYHMIAGNVDVMNELYQSEETEEDGEMTGELPRLAKPWKAVSRVVHGYLDQQ</sequence>
<comment type="caution">
    <text evidence="2">The sequence shown here is derived from an EMBL/GenBank/DDBJ whole genome shotgun (WGS) entry which is preliminary data.</text>
</comment>
<keyword evidence="3" id="KW-1185">Reference proteome</keyword>
<evidence type="ECO:0000313" key="3">
    <source>
        <dbReference type="Proteomes" id="UP001530293"/>
    </source>
</evidence>
<gene>
    <name evidence="2" type="ORF">ACHAWU_010294</name>
</gene>
<feature type="compositionally biased region" description="Polar residues" evidence="1">
    <location>
        <begin position="29"/>
        <end position="41"/>
    </location>
</feature>
<feature type="region of interest" description="Disordered" evidence="1">
    <location>
        <begin position="242"/>
        <end position="346"/>
    </location>
</feature>
<feature type="region of interest" description="Disordered" evidence="1">
    <location>
        <begin position="372"/>
        <end position="395"/>
    </location>
</feature>
<proteinExistence type="predicted"/>
<dbReference type="AlphaFoldDB" id="A0ABD3N5C9"/>
<feature type="compositionally biased region" description="Basic and acidic residues" evidence="1">
    <location>
        <begin position="259"/>
        <end position="274"/>
    </location>
</feature>
<feature type="region of interest" description="Disordered" evidence="1">
    <location>
        <begin position="194"/>
        <end position="223"/>
    </location>
</feature>
<feature type="compositionally biased region" description="Low complexity" evidence="1">
    <location>
        <begin position="77"/>
        <end position="92"/>
    </location>
</feature>
<feature type="compositionally biased region" description="Acidic residues" evidence="1">
    <location>
        <begin position="198"/>
        <end position="209"/>
    </location>
</feature>
<dbReference type="Proteomes" id="UP001530293">
    <property type="component" value="Unassembled WGS sequence"/>
</dbReference>
<name>A0ABD3N5C9_9STRA</name>
<feature type="compositionally biased region" description="Basic and acidic residues" evidence="1">
    <location>
        <begin position="212"/>
        <end position="223"/>
    </location>
</feature>
<accession>A0ABD3N5C9</accession>
<feature type="compositionally biased region" description="Basic residues" evidence="1">
    <location>
        <begin position="275"/>
        <end position="288"/>
    </location>
</feature>
<feature type="compositionally biased region" description="Gly residues" evidence="1">
    <location>
        <begin position="248"/>
        <end position="258"/>
    </location>
</feature>
<evidence type="ECO:0000256" key="1">
    <source>
        <dbReference type="SAM" id="MobiDB-lite"/>
    </source>
</evidence>
<feature type="region of interest" description="Disordered" evidence="1">
    <location>
        <begin position="1"/>
        <end position="102"/>
    </location>
</feature>
<organism evidence="2 3">
    <name type="scientific">Discostella pseudostelligera</name>
    <dbReference type="NCBI Taxonomy" id="259834"/>
    <lineage>
        <taxon>Eukaryota</taxon>
        <taxon>Sar</taxon>
        <taxon>Stramenopiles</taxon>
        <taxon>Ochrophyta</taxon>
        <taxon>Bacillariophyta</taxon>
        <taxon>Coscinodiscophyceae</taxon>
        <taxon>Thalassiosirophycidae</taxon>
        <taxon>Stephanodiscales</taxon>
        <taxon>Stephanodiscaceae</taxon>
        <taxon>Discostella</taxon>
    </lineage>
</organism>
<reference evidence="2 3" key="1">
    <citation type="submission" date="2024-10" db="EMBL/GenBank/DDBJ databases">
        <title>Updated reference genomes for cyclostephanoid diatoms.</title>
        <authorList>
            <person name="Roberts W.R."/>
            <person name="Alverson A.J."/>
        </authorList>
    </citation>
    <scope>NUCLEOTIDE SEQUENCE [LARGE SCALE GENOMIC DNA]</scope>
    <source>
        <strain evidence="2 3">AJA232-27</strain>
    </source>
</reference>